<dbReference type="Gene3D" id="1.10.490.10">
    <property type="entry name" value="Globins"/>
    <property type="match status" value="1"/>
</dbReference>
<dbReference type="InterPro" id="IPR009050">
    <property type="entry name" value="Globin-like_sf"/>
</dbReference>
<gene>
    <name evidence="5" type="ORF">WM2015_2897</name>
</gene>
<evidence type="ECO:0000256" key="3">
    <source>
        <dbReference type="ARBA" id="ARBA00022723"/>
    </source>
</evidence>
<name>A0A0K0XZZ1_9GAMM</name>
<dbReference type="OrthoDB" id="9795814at2"/>
<evidence type="ECO:0000256" key="4">
    <source>
        <dbReference type="ARBA" id="ARBA00023004"/>
    </source>
</evidence>
<dbReference type="CDD" id="cd00454">
    <property type="entry name" value="TrHb1_N"/>
    <property type="match status" value="1"/>
</dbReference>
<evidence type="ECO:0000313" key="5">
    <source>
        <dbReference type="EMBL" id="AKS43254.1"/>
    </source>
</evidence>
<dbReference type="RefSeq" id="WP_049726754.1">
    <property type="nucleotide sequence ID" value="NZ_CP012154.1"/>
</dbReference>
<dbReference type="KEGG" id="wma:WM2015_2897"/>
<dbReference type="STRING" id="1579979.WM2015_2897"/>
<dbReference type="GO" id="GO:0019825">
    <property type="term" value="F:oxygen binding"/>
    <property type="evidence" value="ECO:0007669"/>
    <property type="project" value="InterPro"/>
</dbReference>
<accession>A0A0K0XZZ1</accession>
<dbReference type="Proteomes" id="UP000066624">
    <property type="component" value="Chromosome"/>
</dbReference>
<dbReference type="GO" id="GO:0046872">
    <property type="term" value="F:metal ion binding"/>
    <property type="evidence" value="ECO:0007669"/>
    <property type="project" value="UniProtKB-KW"/>
</dbReference>
<keyword evidence="4" id="KW-0408">Iron</keyword>
<keyword evidence="1" id="KW-0813">Transport</keyword>
<keyword evidence="3" id="KW-0479">Metal-binding</keyword>
<dbReference type="Pfam" id="PF01152">
    <property type="entry name" value="Bac_globin"/>
    <property type="match status" value="1"/>
</dbReference>
<proteinExistence type="predicted"/>
<protein>
    <submittedName>
        <fullName evidence="5">Putative Globin-like protein</fullName>
    </submittedName>
</protein>
<dbReference type="AlphaFoldDB" id="A0A0K0XZZ1"/>
<keyword evidence="2" id="KW-0349">Heme</keyword>
<reference evidence="5 6" key="1">
    <citation type="submission" date="2015-07" db="EMBL/GenBank/DDBJ databases">
        <authorList>
            <person name="Noorani M."/>
        </authorList>
    </citation>
    <scope>NUCLEOTIDE SEQUENCE [LARGE SCALE GENOMIC DNA]</scope>
    <source>
        <strain evidence="5 6">KCTC 42284</strain>
    </source>
</reference>
<dbReference type="InterPro" id="IPR001486">
    <property type="entry name" value="Hemoglobin_trunc"/>
</dbReference>
<dbReference type="SUPFAM" id="SSF46458">
    <property type="entry name" value="Globin-like"/>
    <property type="match status" value="1"/>
</dbReference>
<evidence type="ECO:0000256" key="2">
    <source>
        <dbReference type="ARBA" id="ARBA00022617"/>
    </source>
</evidence>
<dbReference type="EMBL" id="CP012154">
    <property type="protein sequence ID" value="AKS43254.1"/>
    <property type="molecule type" value="Genomic_DNA"/>
</dbReference>
<organism evidence="5 6">
    <name type="scientific">Wenzhouxiangella marina</name>
    <dbReference type="NCBI Taxonomy" id="1579979"/>
    <lineage>
        <taxon>Bacteria</taxon>
        <taxon>Pseudomonadati</taxon>
        <taxon>Pseudomonadota</taxon>
        <taxon>Gammaproteobacteria</taxon>
        <taxon>Chromatiales</taxon>
        <taxon>Wenzhouxiangellaceae</taxon>
        <taxon>Wenzhouxiangella</taxon>
    </lineage>
</organism>
<evidence type="ECO:0000256" key="1">
    <source>
        <dbReference type="ARBA" id="ARBA00022448"/>
    </source>
</evidence>
<dbReference type="GO" id="GO:0020037">
    <property type="term" value="F:heme binding"/>
    <property type="evidence" value="ECO:0007669"/>
    <property type="project" value="InterPro"/>
</dbReference>
<keyword evidence="6" id="KW-1185">Reference proteome</keyword>
<evidence type="ECO:0000313" key="6">
    <source>
        <dbReference type="Proteomes" id="UP000066624"/>
    </source>
</evidence>
<sequence length="166" mass="18270">MNYSNKTLGVALGALILSACGGVPTNDADESSSLKNYDRTFYEQLSGEDRSLYERLGGYEAIDAIVRAGLAEVLADERINFLFEDTDLDNLQLRLTEQICELAGGPCTYEGLSMEEAHFALEINDAEFNALVEDFQIAMRANDIPYALENQLIALLAPMKPAVTHQ</sequence>
<dbReference type="PROSITE" id="PS51257">
    <property type="entry name" value="PROKAR_LIPOPROTEIN"/>
    <property type="match status" value="1"/>
</dbReference>
<dbReference type="InterPro" id="IPR012292">
    <property type="entry name" value="Globin/Proto"/>
</dbReference>